<protein>
    <submittedName>
        <fullName evidence="2">Uncharacterized protein</fullName>
    </submittedName>
</protein>
<dbReference type="InterPro" id="IPR013785">
    <property type="entry name" value="Aldolase_TIM"/>
</dbReference>
<keyword evidence="1" id="KW-0413">Isomerase</keyword>
<organism evidence="2 3">
    <name type="scientific">Candidatus Shapirobacteria bacterium RBG_13_44_7</name>
    <dbReference type="NCBI Taxonomy" id="1802149"/>
    <lineage>
        <taxon>Bacteria</taxon>
        <taxon>Candidatus Shapironibacteriota</taxon>
    </lineage>
</organism>
<name>A0A1F7SK00_9BACT</name>
<sequence>MILVNFKVYPEATGKKGIELAKICRMVGEKYKVEIYPVVRALEAYRVKNEAEVEVYLQEFVEETGGLGIKGSLLNHSDHRLKPGTIRKVLKSWPKGLESVVCLSTWGQMEKWGRKLKPSYFAYEPKELIGNREKSVSSEYSEVIKKMVELVAPIPLLVGAGIHCGEDVRIALRAGAKGILVATDVVKADNPEKELEELAAAFSV</sequence>
<dbReference type="AlphaFoldDB" id="A0A1F7SK00"/>
<dbReference type="InterPro" id="IPR035990">
    <property type="entry name" value="TIM_sf"/>
</dbReference>
<reference evidence="2 3" key="1">
    <citation type="journal article" date="2016" name="Nat. Commun.">
        <title>Thousands of microbial genomes shed light on interconnected biogeochemical processes in an aquifer system.</title>
        <authorList>
            <person name="Anantharaman K."/>
            <person name="Brown C.T."/>
            <person name="Hug L.A."/>
            <person name="Sharon I."/>
            <person name="Castelle C.J."/>
            <person name="Probst A.J."/>
            <person name="Thomas B.C."/>
            <person name="Singh A."/>
            <person name="Wilkins M.J."/>
            <person name="Karaoz U."/>
            <person name="Brodie E.L."/>
            <person name="Williams K.H."/>
            <person name="Hubbard S.S."/>
            <person name="Banfield J.F."/>
        </authorList>
    </citation>
    <scope>NUCLEOTIDE SEQUENCE [LARGE SCALE GENOMIC DNA]</scope>
</reference>
<evidence type="ECO:0000256" key="1">
    <source>
        <dbReference type="ARBA" id="ARBA00023235"/>
    </source>
</evidence>
<dbReference type="SUPFAM" id="SSF51351">
    <property type="entry name" value="Triosephosphate isomerase (TIM)"/>
    <property type="match status" value="1"/>
</dbReference>
<gene>
    <name evidence="2" type="ORF">A3K55_02590</name>
</gene>
<comment type="caution">
    <text evidence="2">The sequence shown here is derived from an EMBL/GenBank/DDBJ whole genome shotgun (WGS) entry which is preliminary data.</text>
</comment>
<evidence type="ECO:0000313" key="2">
    <source>
        <dbReference type="EMBL" id="OGL54093.1"/>
    </source>
</evidence>
<dbReference type="EMBL" id="MGDJ01000006">
    <property type="protein sequence ID" value="OGL54093.1"/>
    <property type="molecule type" value="Genomic_DNA"/>
</dbReference>
<dbReference type="Pfam" id="PF00121">
    <property type="entry name" value="TIM"/>
    <property type="match status" value="1"/>
</dbReference>
<dbReference type="InterPro" id="IPR000652">
    <property type="entry name" value="Triosephosphate_isomerase"/>
</dbReference>
<dbReference type="Gene3D" id="3.20.20.70">
    <property type="entry name" value="Aldolase class I"/>
    <property type="match status" value="1"/>
</dbReference>
<accession>A0A1F7SK00</accession>
<proteinExistence type="predicted"/>
<dbReference type="PROSITE" id="PS51440">
    <property type="entry name" value="TIM_2"/>
    <property type="match status" value="1"/>
</dbReference>
<evidence type="ECO:0000313" key="3">
    <source>
        <dbReference type="Proteomes" id="UP000185874"/>
    </source>
</evidence>
<dbReference type="GO" id="GO:0004807">
    <property type="term" value="F:triose-phosphate isomerase activity"/>
    <property type="evidence" value="ECO:0007669"/>
    <property type="project" value="InterPro"/>
</dbReference>
<dbReference type="NCBIfam" id="NF003302">
    <property type="entry name" value="PRK04302.1"/>
    <property type="match status" value="1"/>
</dbReference>
<dbReference type="Proteomes" id="UP000185874">
    <property type="component" value="Unassembled WGS sequence"/>
</dbReference>